<organism evidence="2 3">
    <name type="scientific">Antrodiella citrinella</name>
    <dbReference type="NCBI Taxonomy" id="2447956"/>
    <lineage>
        <taxon>Eukaryota</taxon>
        <taxon>Fungi</taxon>
        <taxon>Dikarya</taxon>
        <taxon>Basidiomycota</taxon>
        <taxon>Agaricomycotina</taxon>
        <taxon>Agaricomycetes</taxon>
        <taxon>Polyporales</taxon>
        <taxon>Steccherinaceae</taxon>
        <taxon>Antrodiella</taxon>
    </lineage>
</organism>
<dbReference type="EMBL" id="SGPM01000013">
    <property type="protein sequence ID" value="THH32892.1"/>
    <property type="molecule type" value="Genomic_DNA"/>
</dbReference>
<protein>
    <submittedName>
        <fullName evidence="2">Uncharacterized protein</fullName>
    </submittedName>
</protein>
<feature type="compositionally biased region" description="Basic residues" evidence="1">
    <location>
        <begin position="120"/>
        <end position="152"/>
    </location>
</feature>
<dbReference type="PANTHER" id="PTHR40635">
    <property type="match status" value="1"/>
</dbReference>
<name>A0A4S4N1U8_9APHY</name>
<dbReference type="Proteomes" id="UP000308730">
    <property type="component" value="Unassembled WGS sequence"/>
</dbReference>
<evidence type="ECO:0000256" key="1">
    <source>
        <dbReference type="SAM" id="MobiDB-lite"/>
    </source>
</evidence>
<feature type="region of interest" description="Disordered" evidence="1">
    <location>
        <begin position="101"/>
        <end position="316"/>
    </location>
</feature>
<reference evidence="2 3" key="1">
    <citation type="submission" date="2019-02" db="EMBL/GenBank/DDBJ databases">
        <title>Genome sequencing of the rare red list fungi Antrodiella citrinella (Flaviporus citrinellus).</title>
        <authorList>
            <person name="Buettner E."/>
            <person name="Kellner H."/>
        </authorList>
    </citation>
    <scope>NUCLEOTIDE SEQUENCE [LARGE SCALE GENOMIC DNA]</scope>
    <source>
        <strain evidence="2 3">DSM 108506</strain>
    </source>
</reference>
<dbReference type="AlphaFoldDB" id="A0A4S4N1U8"/>
<feature type="compositionally biased region" description="Acidic residues" evidence="1">
    <location>
        <begin position="157"/>
        <end position="178"/>
    </location>
</feature>
<accession>A0A4S4N1U8</accession>
<sequence>MRFGTRNLYYLRISSSIVLPLYLYLDEKHVDWMSDRTLQHVLADLRHRIPEKLTSEADAGGSANAKKGTLDVHRGDSYQFGYFLRNTEAHAVVIKTRRFVAAPPHPPPAPVAQQSEPAKSSKKGKGKRAASQKVKPTKKPKTSTKGKGKGKARAIDSEEEEDIINVSSDQDEDEDMPAETEAPVASSGPLRRSSRKTNVATYIEGNEGGEDEDLEPTPIDDDIEMSDGRSDRPPDAPNPPGDLPFDVGGLISMDADDEDGQIPATDTPAVKTEEADIPLELFPPPQNPEDTQGTPAPPPAPGDDINTPLEIEEEEEKPKPILKLNYKGFNIHGKCLCVIVEPYPPIQTALRAMSLAPMGVIAPRAPSIAPPDYVPPSVAAQRRAKTPLFLPEDDRDRSVTPAPWGAPEEPRMLPPVPLFSDTPESNSGGFEDGGMYEFSQILRSVGGYPAGAAEDDDEMDGAALFGDADDVRELQ</sequence>
<feature type="region of interest" description="Disordered" evidence="1">
    <location>
        <begin position="447"/>
        <end position="475"/>
    </location>
</feature>
<dbReference type="OrthoDB" id="5374757at2759"/>
<proteinExistence type="predicted"/>
<evidence type="ECO:0000313" key="2">
    <source>
        <dbReference type="EMBL" id="THH32892.1"/>
    </source>
</evidence>
<comment type="caution">
    <text evidence="2">The sequence shown here is derived from an EMBL/GenBank/DDBJ whole genome shotgun (WGS) entry which is preliminary data.</text>
</comment>
<gene>
    <name evidence="2" type="ORF">EUX98_g1263</name>
</gene>
<keyword evidence="3" id="KW-1185">Reference proteome</keyword>
<feature type="compositionally biased region" description="Acidic residues" evidence="1">
    <location>
        <begin position="207"/>
        <end position="225"/>
    </location>
</feature>
<evidence type="ECO:0000313" key="3">
    <source>
        <dbReference type="Proteomes" id="UP000308730"/>
    </source>
</evidence>
<dbReference type="PANTHER" id="PTHR40635:SF1">
    <property type="match status" value="1"/>
</dbReference>
<feature type="region of interest" description="Disordered" evidence="1">
    <location>
        <begin position="391"/>
        <end position="433"/>
    </location>
</feature>